<keyword evidence="1" id="KW-1133">Transmembrane helix</keyword>
<dbReference type="PANTHER" id="PTHR32063:SF0">
    <property type="entry name" value="SWARMING MOTILITY PROTEIN SWRC"/>
    <property type="match status" value="1"/>
</dbReference>
<dbReference type="PRINTS" id="PR00702">
    <property type="entry name" value="ACRIFLAVINRP"/>
</dbReference>
<evidence type="ECO:0000313" key="3">
    <source>
        <dbReference type="Proteomes" id="UP001649381"/>
    </source>
</evidence>
<evidence type="ECO:0000313" key="2">
    <source>
        <dbReference type="EMBL" id="MCF6136850.1"/>
    </source>
</evidence>
<feature type="transmembrane region" description="Helical" evidence="1">
    <location>
        <begin position="382"/>
        <end position="406"/>
    </location>
</feature>
<gene>
    <name evidence="2" type="ORF">L2716_03845</name>
</gene>
<feature type="transmembrane region" description="Helical" evidence="1">
    <location>
        <begin position="976"/>
        <end position="1002"/>
    </location>
</feature>
<feature type="transmembrane region" description="Helical" evidence="1">
    <location>
        <begin position="12"/>
        <end position="29"/>
    </location>
</feature>
<feature type="transmembrane region" description="Helical" evidence="1">
    <location>
        <begin position="459"/>
        <end position="482"/>
    </location>
</feature>
<dbReference type="SUPFAM" id="SSF82714">
    <property type="entry name" value="Multidrug efflux transporter AcrB TolC docking domain, DN and DC subdomains"/>
    <property type="match status" value="2"/>
</dbReference>
<dbReference type="Gene3D" id="3.30.70.1440">
    <property type="entry name" value="Multidrug efflux transporter AcrB pore domain"/>
    <property type="match status" value="1"/>
</dbReference>
<proteinExistence type="predicted"/>
<dbReference type="Gene3D" id="3.30.70.1320">
    <property type="entry name" value="Multidrug efflux transporter AcrB pore domain like"/>
    <property type="match status" value="1"/>
</dbReference>
<feature type="transmembrane region" description="Helical" evidence="1">
    <location>
        <begin position="427"/>
        <end position="447"/>
    </location>
</feature>
<feature type="transmembrane region" description="Helical" evidence="1">
    <location>
        <begin position="356"/>
        <end position="376"/>
    </location>
</feature>
<evidence type="ECO:0000256" key="1">
    <source>
        <dbReference type="SAM" id="Phobius"/>
    </source>
</evidence>
<dbReference type="Proteomes" id="UP001649381">
    <property type="component" value="Unassembled WGS sequence"/>
</dbReference>
<keyword evidence="1" id="KW-0812">Transmembrane</keyword>
<dbReference type="Gene3D" id="3.30.2090.10">
    <property type="entry name" value="Multidrug efflux transporter AcrB TolC docking domain, DN and DC subdomains"/>
    <property type="match status" value="2"/>
</dbReference>
<dbReference type="EMBL" id="JAKIJS010000001">
    <property type="protein sequence ID" value="MCF6136850.1"/>
    <property type="molecule type" value="Genomic_DNA"/>
</dbReference>
<protein>
    <submittedName>
        <fullName evidence="2">Efflux RND transporter permease subunit</fullName>
    </submittedName>
</protein>
<dbReference type="Gene3D" id="1.20.1640.10">
    <property type="entry name" value="Multidrug efflux transporter AcrB transmembrane domain"/>
    <property type="match status" value="2"/>
</dbReference>
<feature type="transmembrane region" description="Helical" evidence="1">
    <location>
        <begin position="945"/>
        <end position="964"/>
    </location>
</feature>
<dbReference type="InterPro" id="IPR001036">
    <property type="entry name" value="Acrflvin-R"/>
</dbReference>
<reference evidence="2 3" key="1">
    <citation type="submission" date="2022-01" db="EMBL/GenBank/DDBJ databases">
        <title>Alkalihalobacillus sp. EGI L200015, a novel bacterium isolated from a salt lake sediment.</title>
        <authorList>
            <person name="Gao L."/>
            <person name="Fang B.-Z."/>
            <person name="Li W.-J."/>
        </authorList>
    </citation>
    <scope>NUCLEOTIDE SEQUENCE [LARGE SCALE GENOMIC DNA]</scope>
    <source>
        <strain evidence="2 3">KCTC 12718</strain>
    </source>
</reference>
<dbReference type="PANTHER" id="PTHR32063">
    <property type="match status" value="1"/>
</dbReference>
<comment type="caution">
    <text evidence="2">The sequence shown here is derived from an EMBL/GenBank/DDBJ whole genome shotgun (WGS) entry which is preliminary data.</text>
</comment>
<feature type="transmembrane region" description="Helical" evidence="1">
    <location>
        <begin position="869"/>
        <end position="891"/>
    </location>
</feature>
<keyword evidence="3" id="KW-1185">Reference proteome</keyword>
<dbReference type="SUPFAM" id="SSF82693">
    <property type="entry name" value="Multidrug efflux transporter AcrB pore domain, PN1, PN2, PC1 and PC2 subdomains"/>
    <property type="match status" value="3"/>
</dbReference>
<accession>A0ABS9GZ16</accession>
<dbReference type="InterPro" id="IPR027463">
    <property type="entry name" value="AcrB_DN_DC_subdom"/>
</dbReference>
<feature type="transmembrane region" description="Helical" evidence="1">
    <location>
        <begin position="520"/>
        <end position="539"/>
    </location>
</feature>
<feature type="transmembrane region" description="Helical" evidence="1">
    <location>
        <begin position="329"/>
        <end position="349"/>
    </location>
</feature>
<dbReference type="SUPFAM" id="SSF82866">
    <property type="entry name" value="Multidrug efflux transporter AcrB transmembrane domain"/>
    <property type="match status" value="2"/>
</dbReference>
<feature type="transmembrane region" description="Helical" evidence="1">
    <location>
        <begin position="897"/>
        <end position="924"/>
    </location>
</feature>
<organism evidence="2 3">
    <name type="scientific">Pseudalkalibacillus berkeleyi</name>
    <dbReference type="NCBI Taxonomy" id="1069813"/>
    <lineage>
        <taxon>Bacteria</taxon>
        <taxon>Bacillati</taxon>
        <taxon>Bacillota</taxon>
        <taxon>Bacilli</taxon>
        <taxon>Bacillales</taxon>
        <taxon>Fictibacillaceae</taxon>
        <taxon>Pseudalkalibacillus</taxon>
    </lineage>
</organism>
<feature type="transmembrane region" description="Helical" evidence="1">
    <location>
        <begin position="843"/>
        <end position="862"/>
    </location>
</feature>
<keyword evidence="1" id="KW-0472">Membrane</keyword>
<dbReference type="RefSeq" id="WP_236331949.1">
    <property type="nucleotide sequence ID" value="NZ_JAKIJS010000001.1"/>
</dbReference>
<sequence length="1018" mass="110764">MKITKLSVFRPIAMGMVILFMLIIGAVSVRNTPVDLFPDLTFPVAAVTVTYEGASPEEVEKLLATPIENMMGTIPNVESVSSVSRTGGALIIVSYTWGTDMDFASLKMREQLDAIRDQLPSDAPKPRVLRFNPNDLPIVRLGIQAPDGDLVSAKKLVENEIKPQLDSVEGVAAVTIEGGTEKVVNISVNPTILKDHGLTIDQLRQILAGENITLPSGKIKDKGLEFPIRVFGEFDSITELKQLSIPTQKGVVQLDNLVDIVETTASTDQISYLNGKPSIGISILKQSGENTVSVANKIENKIERMELSEEVQLETIFNQAKFIKQSIRAVLINMILGSFLAAGVLYLFLRNMRSTFIIGFSIPISVMTAFIFMYFSGQTLNILTLGGLALGVGMIVDNSIVILESIYRLKEKGMALKEAAIKGTTEVGGAVIASTLTTVVVFLPIIFVDGLAAQLFKPLALSVSFALASSLVTALIIVPLLSSNLLTKEQKKVAVTSRFLTFQRRYVYLLRKAIRYPKRLIVGTIILLLISLSAIPFIGTEFLPAQDQSYVNINVELPPGSASETTFKTTEQINRALDSIAGIDLYYVTIGGSNDFSIQAGSNNNKAMYSILLQPISDRDKSDTQVAEQIRNKLKGIEEAEISVQASDSGLSDSPVSLEISGPDLRTLEAISTDIRNEISKVDGIREIESNYETGNPLIEIEVNRKIAASYGLTSAQVAQSIESATTGKVATAFNRSGNQVDVRVQVDPSTLESVKDLEDLQIEAPSGELIELGKITEIKRGNGPSQINRTDRLREIRVTASILDRDLGNVVNDVKESVKNNVSLPPGYEVSFGGQNQQMNDAFFKLGGALALAIVLIYMVMAGQFESFFYPFIIMFSIPLTVIGILFGLLVTGQPFGVGSLVGILILTGIVVNNAIVLVDYINQLKQSGMHTSIAIVRAGKARLRPILMTALTTILGLIPLMIGIGEGTEIQQPMAIVIVFGLTFGTLISLLFIPVIYLQFDRLKERRKERKKQVDL</sequence>
<dbReference type="Gene3D" id="3.30.70.1430">
    <property type="entry name" value="Multidrug efflux transporter AcrB pore domain"/>
    <property type="match status" value="2"/>
</dbReference>
<dbReference type="Pfam" id="PF00873">
    <property type="entry name" value="ACR_tran"/>
    <property type="match status" value="1"/>
</dbReference>
<name>A0ABS9GZ16_9BACL</name>